<accession>A0ABX1SCE4</accession>
<keyword evidence="2" id="KW-0472">Membrane</keyword>
<feature type="transmembrane region" description="Helical" evidence="2">
    <location>
        <begin position="15"/>
        <end position="36"/>
    </location>
</feature>
<comment type="caution">
    <text evidence="3">The sequence shown here is derived from an EMBL/GenBank/DDBJ whole genome shotgun (WGS) entry which is preliminary data.</text>
</comment>
<keyword evidence="2" id="KW-0812">Transmembrane</keyword>
<keyword evidence="3" id="KW-0482">Metalloprotease</keyword>
<evidence type="ECO:0000313" key="4">
    <source>
        <dbReference type="Proteomes" id="UP000820669"/>
    </source>
</evidence>
<reference evidence="3 4" key="1">
    <citation type="submission" date="2020-04" db="EMBL/GenBank/DDBJ databases">
        <authorList>
            <person name="Klaysubun C."/>
            <person name="Duangmal K."/>
            <person name="Lipun K."/>
        </authorList>
    </citation>
    <scope>NUCLEOTIDE SEQUENCE [LARGE SCALE GENOMIC DNA]</scope>
    <source>
        <strain evidence="3 4">K10HN5</strain>
    </source>
</reference>
<sequence length="484" mass="50481">MAQSLPMPTRQHRGVLAPVVGLVALGVCGLVVLGLVGRSVGAGAVVVGALCALLPVGPVVAAFLWIDRWEPEPPRMLLVAFLWGACFAALSALLINSSAALAADQLLGRGRGDLLGATIIAPFVEEALKGLFLVGLLVFRRREFDGIVDGIVYAGLVAAGFAFTENILYIGRAFAEHAAASQNGGVLAVLLLRGVFSPFAHPLFTAMTGIGAGIAATTRSPVRRVLAVLGGYLLAVVLHALWNSSATLYGGGVFIGVYGFVMVPIFLGMVTLVVWQRRREQRIVADQLPGFAQAGWIAPSEVQLLASLAGRRGWRAAVKQRSGKHAARAVADYQAAVTELAFLRSRISRGSVQDNAQQRHEERLVALTRARARAVGMPDALTAAWRRQPPPGWRPPPPTHPPMPVPGHGGPPGPRTPGPPWGGAPGGRPRPGPATYPPHQGRPPYPAGPPPTGRPPAGRPPAGPHPGASPYPGAAGPPPDGPAR</sequence>
<keyword evidence="3" id="KW-0378">Hydrolase</keyword>
<feature type="transmembrane region" description="Helical" evidence="2">
    <location>
        <begin position="42"/>
        <end position="65"/>
    </location>
</feature>
<dbReference type="PANTHER" id="PTHR36844">
    <property type="entry name" value="PROTEASE PRSW"/>
    <property type="match status" value="1"/>
</dbReference>
<dbReference type="Proteomes" id="UP000820669">
    <property type="component" value="Unassembled WGS sequence"/>
</dbReference>
<dbReference type="Pfam" id="PF13367">
    <property type="entry name" value="PrsW-protease"/>
    <property type="match status" value="1"/>
</dbReference>
<evidence type="ECO:0000313" key="3">
    <source>
        <dbReference type="EMBL" id="NMH99234.1"/>
    </source>
</evidence>
<proteinExistence type="predicted"/>
<gene>
    <name evidence="3" type="ORF">HF526_18235</name>
</gene>
<name>A0ABX1SCE4_9PSEU</name>
<feature type="transmembrane region" description="Helical" evidence="2">
    <location>
        <begin position="225"/>
        <end position="242"/>
    </location>
</feature>
<feature type="transmembrane region" description="Helical" evidence="2">
    <location>
        <begin position="248"/>
        <end position="275"/>
    </location>
</feature>
<evidence type="ECO:0000256" key="2">
    <source>
        <dbReference type="SAM" id="Phobius"/>
    </source>
</evidence>
<feature type="transmembrane region" description="Helical" evidence="2">
    <location>
        <begin position="151"/>
        <end position="175"/>
    </location>
</feature>
<feature type="compositionally biased region" description="Pro residues" evidence="1">
    <location>
        <begin position="388"/>
        <end position="484"/>
    </location>
</feature>
<protein>
    <submittedName>
        <fullName evidence="3">PrsW family intramembrane metalloprotease</fullName>
    </submittedName>
</protein>
<dbReference type="EMBL" id="JAAXLA010000033">
    <property type="protein sequence ID" value="NMH99234.1"/>
    <property type="molecule type" value="Genomic_DNA"/>
</dbReference>
<organism evidence="3 4">
    <name type="scientific">Pseudonocardia acidicola</name>
    <dbReference type="NCBI Taxonomy" id="2724939"/>
    <lineage>
        <taxon>Bacteria</taxon>
        <taxon>Bacillati</taxon>
        <taxon>Actinomycetota</taxon>
        <taxon>Actinomycetes</taxon>
        <taxon>Pseudonocardiales</taxon>
        <taxon>Pseudonocardiaceae</taxon>
        <taxon>Pseudonocardia</taxon>
    </lineage>
</organism>
<dbReference type="InterPro" id="IPR026898">
    <property type="entry name" value="PrsW"/>
</dbReference>
<dbReference type="PANTHER" id="PTHR36844:SF1">
    <property type="entry name" value="PROTEASE PRSW"/>
    <property type="match status" value="1"/>
</dbReference>
<dbReference type="RefSeq" id="WP_169382697.1">
    <property type="nucleotide sequence ID" value="NZ_JAAXLA010000033.1"/>
</dbReference>
<evidence type="ECO:0000256" key="1">
    <source>
        <dbReference type="SAM" id="MobiDB-lite"/>
    </source>
</evidence>
<dbReference type="GO" id="GO:0008237">
    <property type="term" value="F:metallopeptidase activity"/>
    <property type="evidence" value="ECO:0007669"/>
    <property type="project" value="UniProtKB-KW"/>
</dbReference>
<feature type="transmembrane region" description="Helical" evidence="2">
    <location>
        <begin position="115"/>
        <end position="139"/>
    </location>
</feature>
<keyword evidence="2" id="KW-1133">Transmembrane helix</keyword>
<feature type="transmembrane region" description="Helical" evidence="2">
    <location>
        <begin position="77"/>
        <end position="95"/>
    </location>
</feature>
<keyword evidence="4" id="KW-1185">Reference proteome</keyword>
<keyword evidence="3" id="KW-0645">Protease</keyword>
<feature type="region of interest" description="Disordered" evidence="1">
    <location>
        <begin position="385"/>
        <end position="484"/>
    </location>
</feature>